<name>A0ACA9SYG0_9GLOM</name>
<dbReference type="Proteomes" id="UP000789920">
    <property type="component" value="Unassembled WGS sequence"/>
</dbReference>
<protein>
    <submittedName>
        <fullName evidence="1">12576_t:CDS:1</fullName>
    </submittedName>
</protein>
<keyword evidence="2" id="KW-1185">Reference proteome</keyword>
<dbReference type="EMBL" id="CAJVQC010178681">
    <property type="protein sequence ID" value="CAG8851879.1"/>
    <property type="molecule type" value="Genomic_DNA"/>
</dbReference>
<feature type="non-terminal residue" evidence="1">
    <location>
        <position position="1"/>
    </location>
</feature>
<feature type="non-terminal residue" evidence="1">
    <location>
        <position position="89"/>
    </location>
</feature>
<evidence type="ECO:0000313" key="2">
    <source>
        <dbReference type="Proteomes" id="UP000789920"/>
    </source>
</evidence>
<gene>
    <name evidence="1" type="ORF">RPERSI_LOCUS36780</name>
</gene>
<reference evidence="1" key="1">
    <citation type="submission" date="2021-06" db="EMBL/GenBank/DDBJ databases">
        <authorList>
            <person name="Kallberg Y."/>
            <person name="Tangrot J."/>
            <person name="Rosling A."/>
        </authorList>
    </citation>
    <scope>NUCLEOTIDE SEQUENCE</scope>
    <source>
        <strain evidence="1">MA461A</strain>
    </source>
</reference>
<accession>A0ACA9SYG0</accession>
<evidence type="ECO:0000313" key="1">
    <source>
        <dbReference type="EMBL" id="CAG8851879.1"/>
    </source>
</evidence>
<comment type="caution">
    <text evidence="1">The sequence shown here is derived from an EMBL/GenBank/DDBJ whole genome shotgun (WGS) entry which is preliminary data.</text>
</comment>
<organism evidence="1 2">
    <name type="scientific">Racocetra persica</name>
    <dbReference type="NCBI Taxonomy" id="160502"/>
    <lineage>
        <taxon>Eukaryota</taxon>
        <taxon>Fungi</taxon>
        <taxon>Fungi incertae sedis</taxon>
        <taxon>Mucoromycota</taxon>
        <taxon>Glomeromycotina</taxon>
        <taxon>Glomeromycetes</taxon>
        <taxon>Diversisporales</taxon>
        <taxon>Gigasporaceae</taxon>
        <taxon>Racocetra</taxon>
    </lineage>
</organism>
<sequence length="89" mass="10590">AKAYKNLHPYGQGILGVLHAAKTNNSEIKNYIHRIEWFENDYILITYMLKEQAELLINLKSFQIDMSYKRIKGDINEFEINTYDKKHKL</sequence>
<proteinExistence type="predicted"/>